<keyword evidence="2" id="KW-0732">Signal</keyword>
<name>A0A7W6EC96_9HYPH</name>
<accession>A0A7W6EC96</accession>
<dbReference type="Proteomes" id="UP000542776">
    <property type="component" value="Unassembled WGS sequence"/>
</dbReference>
<feature type="transmembrane region" description="Helical" evidence="1">
    <location>
        <begin position="39"/>
        <end position="56"/>
    </location>
</feature>
<feature type="transmembrane region" description="Helical" evidence="1">
    <location>
        <begin position="172"/>
        <end position="190"/>
    </location>
</feature>
<gene>
    <name evidence="3" type="ORF">GGR04_001197</name>
</gene>
<proteinExistence type="predicted"/>
<dbReference type="RefSeq" id="WP_183198800.1">
    <property type="nucleotide sequence ID" value="NZ_JACIEK010000001.1"/>
</dbReference>
<reference evidence="3 4" key="1">
    <citation type="submission" date="2020-08" db="EMBL/GenBank/DDBJ databases">
        <title>Genomic Encyclopedia of Type Strains, Phase IV (KMG-IV): sequencing the most valuable type-strain genomes for metagenomic binning, comparative biology and taxonomic classification.</title>
        <authorList>
            <person name="Goeker M."/>
        </authorList>
    </citation>
    <scope>NUCLEOTIDE SEQUENCE [LARGE SCALE GENOMIC DNA]</scope>
    <source>
        <strain evidence="3 4">DSM 102238</strain>
    </source>
</reference>
<feature type="transmembrane region" description="Helical" evidence="1">
    <location>
        <begin position="139"/>
        <end position="166"/>
    </location>
</feature>
<dbReference type="InterPro" id="IPR007038">
    <property type="entry name" value="HupE_UreJ"/>
</dbReference>
<feature type="transmembrane region" description="Helical" evidence="1">
    <location>
        <begin position="94"/>
        <end position="127"/>
    </location>
</feature>
<keyword evidence="1" id="KW-0472">Membrane</keyword>
<sequence>MLRRISVTAALTLAASAPALAHLDPAAHGSMLAGASHPFFGLDHILAMVAVGLWAATIGGRAVWIVPASFVVVMTAGFALALGGASLPFVEPAILASVVALGLLVALAVRLPVALCASVVGVFALFHGFAHGGELGGAGAWRFALGFAVSTAILHAVGLGLGMALARTGGTWGARLAGGATAAAGLALMVA</sequence>
<comment type="caution">
    <text evidence="3">The sequence shown here is derived from an EMBL/GenBank/DDBJ whole genome shotgun (WGS) entry which is preliminary data.</text>
</comment>
<protein>
    <submittedName>
        <fullName evidence="3">Urease accessory protein</fullName>
    </submittedName>
</protein>
<evidence type="ECO:0000313" key="4">
    <source>
        <dbReference type="Proteomes" id="UP000542776"/>
    </source>
</evidence>
<dbReference type="PIRSF" id="PIRSF016919">
    <property type="entry name" value="HupE_UreJ"/>
    <property type="match status" value="1"/>
</dbReference>
<feature type="chain" id="PRO_5030809925" evidence="2">
    <location>
        <begin position="22"/>
        <end position="191"/>
    </location>
</feature>
<dbReference type="AlphaFoldDB" id="A0A7W6EC96"/>
<feature type="signal peptide" evidence="2">
    <location>
        <begin position="1"/>
        <end position="21"/>
    </location>
</feature>
<keyword evidence="4" id="KW-1185">Reference proteome</keyword>
<dbReference type="EMBL" id="JACIEK010000001">
    <property type="protein sequence ID" value="MBB3997376.1"/>
    <property type="molecule type" value="Genomic_DNA"/>
</dbReference>
<keyword evidence="1" id="KW-1133">Transmembrane helix</keyword>
<feature type="transmembrane region" description="Helical" evidence="1">
    <location>
        <begin position="63"/>
        <end position="82"/>
    </location>
</feature>
<evidence type="ECO:0000313" key="3">
    <source>
        <dbReference type="EMBL" id="MBB3997376.1"/>
    </source>
</evidence>
<dbReference type="Pfam" id="PF04955">
    <property type="entry name" value="HupE_UreJ"/>
    <property type="match status" value="1"/>
</dbReference>
<evidence type="ECO:0000256" key="1">
    <source>
        <dbReference type="SAM" id="Phobius"/>
    </source>
</evidence>
<keyword evidence="1" id="KW-0812">Transmembrane</keyword>
<evidence type="ECO:0000256" key="2">
    <source>
        <dbReference type="SAM" id="SignalP"/>
    </source>
</evidence>
<organism evidence="3 4">
    <name type="scientific">Aureimonas pseudogalii</name>
    <dbReference type="NCBI Taxonomy" id="1744844"/>
    <lineage>
        <taxon>Bacteria</taxon>
        <taxon>Pseudomonadati</taxon>
        <taxon>Pseudomonadota</taxon>
        <taxon>Alphaproteobacteria</taxon>
        <taxon>Hyphomicrobiales</taxon>
        <taxon>Aurantimonadaceae</taxon>
        <taxon>Aureimonas</taxon>
    </lineage>
</organism>